<evidence type="ECO:0000256" key="8">
    <source>
        <dbReference type="ARBA" id="ARBA00048679"/>
    </source>
</evidence>
<dbReference type="NCBIfam" id="NF033483">
    <property type="entry name" value="PknB_PASTA_kin"/>
    <property type="match status" value="1"/>
</dbReference>
<sequence length="639" mass="69148">MINHILDNRYKILELVGEGGMASVYKAQDILLDRIVAIKVLDSKYGIDHDFVVRFHKEAQAAARLSHPNIVNIYDVGYDAGVHYIVMEFVRGETLKDYISKHGHLPINTAMRITFDIGEALEHAHANGIVHCDIKPHNILVTETGRIKVADFGIARAVNSNAAEMADTSVLGSVHYFSPEQASGGQVDERTDIYSLGVVMYEMMTGVVPFEGDTAISIALQHVQDEIPLPTKYNRRIPQLVERCILKAMAKNADDRFQTIGEMIAELRLAQGFVNTNKGAMPIIKNNFNTQKLPPVAAQEEAARKPGKANIFVRFLDSISNHSKKSIIVTMLGIFIAAFAWAFFSFGNFWSTEDIIVPDVTGKQIEIARRMLEKKDLAVSVKEMENDQVPIGEVISQTPSGGSVVKANRTIYLTVSKGASGSEVLIPDLRGLTVEEADKKLQEIRLSIGNVSYAESSEYGDGKIISQTPSAPQKAKKGTKIDVVVCKKGSSEKSAKNAPNTSGMTLTDAIKTLEGAGYTVGTISGLDAAKDNSKAKVTTQTPKDGSTVDLSVIYPAAAATDSNQGGETGTTRTGTVNISVPAGAANQHVQIVVDDENGSRVVYDRNQSGGDSITKNVSGTGKTHVKVYVNNVLVQEQNL</sequence>
<dbReference type="GO" id="GO:0004674">
    <property type="term" value="F:protein serine/threonine kinase activity"/>
    <property type="evidence" value="ECO:0007669"/>
    <property type="project" value="UniProtKB-KW"/>
</dbReference>
<dbReference type="CDD" id="cd14014">
    <property type="entry name" value="STKc_PknB_like"/>
    <property type="match status" value="1"/>
</dbReference>
<dbReference type="InterPro" id="IPR008271">
    <property type="entry name" value="Ser/Thr_kinase_AS"/>
</dbReference>
<dbReference type="OrthoDB" id="9788659at2"/>
<feature type="transmembrane region" description="Helical" evidence="10">
    <location>
        <begin position="327"/>
        <end position="350"/>
    </location>
</feature>
<dbReference type="InterPro" id="IPR011009">
    <property type="entry name" value="Kinase-like_dom_sf"/>
</dbReference>
<evidence type="ECO:0000256" key="3">
    <source>
        <dbReference type="ARBA" id="ARBA00022679"/>
    </source>
</evidence>
<dbReference type="PANTHER" id="PTHR43289">
    <property type="entry name" value="MITOGEN-ACTIVATED PROTEIN KINASE KINASE KINASE 20-RELATED"/>
    <property type="match status" value="1"/>
</dbReference>
<dbReference type="SMART" id="SM00740">
    <property type="entry name" value="PASTA"/>
    <property type="match status" value="3"/>
</dbReference>
<keyword evidence="3" id="KW-0808">Transferase</keyword>
<organism evidence="13 14">
    <name type="scientific">Megasphaera vaginalis</name>
    <name type="common">ex Srinivasan et al. 2021</name>
    <dbReference type="NCBI Taxonomy" id="1111454"/>
    <lineage>
        <taxon>Bacteria</taxon>
        <taxon>Bacillati</taxon>
        <taxon>Bacillota</taxon>
        <taxon>Negativicutes</taxon>
        <taxon>Veillonellales</taxon>
        <taxon>Veillonellaceae</taxon>
        <taxon>Megasphaera</taxon>
    </lineage>
</organism>
<dbReference type="GO" id="GO:0005524">
    <property type="term" value="F:ATP binding"/>
    <property type="evidence" value="ECO:0007669"/>
    <property type="project" value="UniProtKB-UniRule"/>
</dbReference>
<evidence type="ECO:0000256" key="10">
    <source>
        <dbReference type="SAM" id="Phobius"/>
    </source>
</evidence>
<dbReference type="RefSeq" id="WP_023053421.1">
    <property type="nucleotide sequence ID" value="NZ_AWXA01000025.1"/>
</dbReference>
<keyword evidence="10" id="KW-1133">Transmembrane helix</keyword>
<dbReference type="FunFam" id="3.30.200.20:FF:000035">
    <property type="entry name" value="Serine/threonine protein kinase Stk1"/>
    <property type="match status" value="1"/>
</dbReference>
<dbReference type="EMBL" id="AWXA01000025">
    <property type="protein sequence ID" value="ERT60207.1"/>
    <property type="molecule type" value="Genomic_DNA"/>
</dbReference>
<evidence type="ECO:0000313" key="14">
    <source>
        <dbReference type="Proteomes" id="UP000017090"/>
    </source>
</evidence>
<dbReference type="PANTHER" id="PTHR43289:SF34">
    <property type="entry name" value="SERINE_THREONINE-PROTEIN KINASE YBDM-RELATED"/>
    <property type="match status" value="1"/>
</dbReference>
<dbReference type="InterPro" id="IPR000719">
    <property type="entry name" value="Prot_kinase_dom"/>
</dbReference>
<evidence type="ECO:0000256" key="2">
    <source>
        <dbReference type="ARBA" id="ARBA00022527"/>
    </source>
</evidence>
<feature type="domain" description="PASTA" evidence="12">
    <location>
        <begin position="351"/>
        <end position="417"/>
    </location>
</feature>
<dbReference type="Gene3D" id="3.30.10.20">
    <property type="match status" value="3"/>
</dbReference>
<evidence type="ECO:0000256" key="9">
    <source>
        <dbReference type="PROSITE-ProRule" id="PRU10141"/>
    </source>
</evidence>
<keyword evidence="4 9" id="KW-0547">Nucleotide-binding</keyword>
<evidence type="ECO:0000256" key="6">
    <source>
        <dbReference type="ARBA" id="ARBA00022840"/>
    </source>
</evidence>
<dbReference type="FunFam" id="1.10.510.10:FF:000021">
    <property type="entry name" value="Serine/threonine protein kinase"/>
    <property type="match status" value="1"/>
</dbReference>
<evidence type="ECO:0000256" key="4">
    <source>
        <dbReference type="ARBA" id="ARBA00022741"/>
    </source>
</evidence>
<dbReference type="Proteomes" id="UP000017090">
    <property type="component" value="Unassembled WGS sequence"/>
</dbReference>
<dbReference type="EC" id="2.7.11.1" evidence="1"/>
<evidence type="ECO:0000259" key="11">
    <source>
        <dbReference type="PROSITE" id="PS50011"/>
    </source>
</evidence>
<dbReference type="PROSITE" id="PS00107">
    <property type="entry name" value="PROTEIN_KINASE_ATP"/>
    <property type="match status" value="1"/>
</dbReference>
<evidence type="ECO:0000256" key="5">
    <source>
        <dbReference type="ARBA" id="ARBA00022777"/>
    </source>
</evidence>
<dbReference type="eggNOG" id="COG2815">
    <property type="taxonomic scope" value="Bacteria"/>
</dbReference>
<dbReference type="eggNOG" id="COG0515">
    <property type="taxonomic scope" value="Bacteria"/>
</dbReference>
<dbReference type="PROSITE" id="PS50011">
    <property type="entry name" value="PROTEIN_KINASE_DOM"/>
    <property type="match status" value="1"/>
</dbReference>
<dbReference type="SMART" id="SM00220">
    <property type="entry name" value="S_TKc"/>
    <property type="match status" value="1"/>
</dbReference>
<gene>
    <name evidence="13" type="ORF">HMPREF1250_0994</name>
</gene>
<keyword evidence="6 9" id="KW-0067">ATP-binding</keyword>
<keyword evidence="5 13" id="KW-0418">Kinase</keyword>
<dbReference type="AlphaFoldDB" id="U7ULC4"/>
<proteinExistence type="predicted"/>
<dbReference type="PROSITE" id="PS00108">
    <property type="entry name" value="PROTEIN_KINASE_ST"/>
    <property type="match status" value="1"/>
</dbReference>
<keyword evidence="10" id="KW-0812">Transmembrane</keyword>
<evidence type="ECO:0000313" key="13">
    <source>
        <dbReference type="EMBL" id="ERT60207.1"/>
    </source>
</evidence>
<dbReference type="InterPro" id="IPR005543">
    <property type="entry name" value="PASTA_dom"/>
</dbReference>
<reference evidence="13 14" key="1">
    <citation type="submission" date="2013-09" db="EMBL/GenBank/DDBJ databases">
        <authorList>
            <person name="Durkin A.S."/>
            <person name="Haft D.R."/>
            <person name="McCorrison J."/>
            <person name="Torralba M."/>
            <person name="Gillis M."/>
            <person name="Haft D.H."/>
            <person name="Methe B."/>
            <person name="Sutton G."/>
            <person name="Nelson K.E."/>
        </authorList>
    </citation>
    <scope>NUCLEOTIDE SEQUENCE [LARGE SCALE GENOMIC DNA]</scope>
    <source>
        <strain evidence="13 14">BV3C16-1</strain>
    </source>
</reference>
<feature type="domain" description="Protein kinase" evidence="11">
    <location>
        <begin position="10"/>
        <end position="274"/>
    </location>
</feature>
<dbReference type="CDD" id="cd06577">
    <property type="entry name" value="PASTA_pknB"/>
    <property type="match status" value="3"/>
</dbReference>
<comment type="catalytic activity">
    <reaction evidence="8">
        <text>L-seryl-[protein] + ATP = O-phospho-L-seryl-[protein] + ADP + H(+)</text>
        <dbReference type="Rhea" id="RHEA:17989"/>
        <dbReference type="Rhea" id="RHEA-COMP:9863"/>
        <dbReference type="Rhea" id="RHEA-COMP:11604"/>
        <dbReference type="ChEBI" id="CHEBI:15378"/>
        <dbReference type="ChEBI" id="CHEBI:29999"/>
        <dbReference type="ChEBI" id="CHEBI:30616"/>
        <dbReference type="ChEBI" id="CHEBI:83421"/>
        <dbReference type="ChEBI" id="CHEBI:456216"/>
        <dbReference type="EC" id="2.7.11.1"/>
    </reaction>
</comment>
<dbReference type="InterPro" id="IPR017441">
    <property type="entry name" value="Protein_kinase_ATP_BS"/>
</dbReference>
<evidence type="ECO:0000256" key="1">
    <source>
        <dbReference type="ARBA" id="ARBA00012513"/>
    </source>
</evidence>
<feature type="binding site" evidence="9">
    <location>
        <position position="39"/>
    </location>
    <ligand>
        <name>ATP</name>
        <dbReference type="ChEBI" id="CHEBI:30616"/>
    </ligand>
</feature>
<dbReference type="Pfam" id="PF03793">
    <property type="entry name" value="PASTA"/>
    <property type="match status" value="3"/>
</dbReference>
<evidence type="ECO:0000256" key="7">
    <source>
        <dbReference type="ARBA" id="ARBA00047899"/>
    </source>
</evidence>
<feature type="domain" description="PASTA" evidence="12">
    <location>
        <begin position="421"/>
        <end position="487"/>
    </location>
</feature>
<dbReference type="Gene3D" id="1.10.510.10">
    <property type="entry name" value="Transferase(Phosphotransferase) domain 1"/>
    <property type="match status" value="1"/>
</dbReference>
<dbReference type="STRING" id="1111454.HMPREF1250_0994"/>
<comment type="caution">
    <text evidence="13">The sequence shown here is derived from an EMBL/GenBank/DDBJ whole genome shotgun (WGS) entry which is preliminary data.</text>
</comment>
<evidence type="ECO:0000259" key="12">
    <source>
        <dbReference type="PROSITE" id="PS51178"/>
    </source>
</evidence>
<keyword evidence="14" id="KW-1185">Reference proteome</keyword>
<keyword evidence="10" id="KW-0472">Membrane</keyword>
<keyword evidence="2" id="KW-0723">Serine/threonine-protein kinase</keyword>
<comment type="catalytic activity">
    <reaction evidence="7">
        <text>L-threonyl-[protein] + ATP = O-phospho-L-threonyl-[protein] + ADP + H(+)</text>
        <dbReference type="Rhea" id="RHEA:46608"/>
        <dbReference type="Rhea" id="RHEA-COMP:11060"/>
        <dbReference type="Rhea" id="RHEA-COMP:11605"/>
        <dbReference type="ChEBI" id="CHEBI:15378"/>
        <dbReference type="ChEBI" id="CHEBI:30013"/>
        <dbReference type="ChEBI" id="CHEBI:30616"/>
        <dbReference type="ChEBI" id="CHEBI:61977"/>
        <dbReference type="ChEBI" id="CHEBI:456216"/>
        <dbReference type="EC" id="2.7.11.1"/>
    </reaction>
</comment>
<accession>U7ULC4</accession>
<dbReference type="PATRIC" id="fig|1111454.3.peg.977"/>
<dbReference type="SUPFAM" id="SSF56112">
    <property type="entry name" value="Protein kinase-like (PK-like)"/>
    <property type="match status" value="1"/>
</dbReference>
<protein>
    <recommendedName>
        <fullName evidence="1">non-specific serine/threonine protein kinase</fullName>
        <ecNumber evidence="1">2.7.11.1</ecNumber>
    </recommendedName>
</protein>
<name>U7ULC4_9FIRM</name>
<dbReference type="PROSITE" id="PS51178">
    <property type="entry name" value="PASTA"/>
    <property type="match status" value="2"/>
</dbReference>
<dbReference type="Gene3D" id="3.30.200.20">
    <property type="entry name" value="Phosphorylase Kinase, domain 1"/>
    <property type="match status" value="1"/>
</dbReference>
<dbReference type="Pfam" id="PF00069">
    <property type="entry name" value="Pkinase"/>
    <property type="match status" value="1"/>
</dbReference>